<feature type="domain" description="Enoyl reductase (ER)" evidence="1">
    <location>
        <begin position="12"/>
        <end position="343"/>
    </location>
</feature>
<dbReference type="Gene3D" id="3.40.50.720">
    <property type="entry name" value="NAD(P)-binding Rossmann-like Domain"/>
    <property type="match status" value="1"/>
</dbReference>
<dbReference type="PANTHER" id="PTHR45033">
    <property type="match status" value="1"/>
</dbReference>
<evidence type="ECO:0000259" key="1">
    <source>
        <dbReference type="SMART" id="SM00829"/>
    </source>
</evidence>
<organism evidence="2 3">
    <name type="scientific">Planosporangium thailandense</name>
    <dbReference type="NCBI Taxonomy" id="765197"/>
    <lineage>
        <taxon>Bacteria</taxon>
        <taxon>Bacillati</taxon>
        <taxon>Actinomycetota</taxon>
        <taxon>Actinomycetes</taxon>
        <taxon>Micromonosporales</taxon>
        <taxon>Micromonosporaceae</taxon>
        <taxon>Planosporangium</taxon>
    </lineage>
</organism>
<dbReference type="RefSeq" id="WP_167927399.1">
    <property type="nucleotide sequence ID" value="NZ_JAATVY010000019.1"/>
</dbReference>
<comment type="caution">
    <text evidence="2">The sequence shown here is derived from an EMBL/GenBank/DDBJ whole genome shotgun (WGS) entry which is preliminary data.</text>
</comment>
<evidence type="ECO:0000313" key="3">
    <source>
        <dbReference type="Proteomes" id="UP000722989"/>
    </source>
</evidence>
<dbReference type="InterPro" id="IPR013149">
    <property type="entry name" value="ADH-like_C"/>
</dbReference>
<dbReference type="Gene3D" id="3.90.180.10">
    <property type="entry name" value="Medium-chain alcohol dehydrogenases, catalytic domain"/>
    <property type="match status" value="1"/>
</dbReference>
<dbReference type="InterPro" id="IPR036291">
    <property type="entry name" value="NAD(P)-bd_dom_sf"/>
</dbReference>
<dbReference type="InterPro" id="IPR052711">
    <property type="entry name" value="Zinc_ADH-like"/>
</dbReference>
<dbReference type="SUPFAM" id="SSF50129">
    <property type="entry name" value="GroES-like"/>
    <property type="match status" value="1"/>
</dbReference>
<dbReference type="EMBL" id="JAATVY010000019">
    <property type="protein sequence ID" value="NJC72486.1"/>
    <property type="molecule type" value="Genomic_DNA"/>
</dbReference>
<proteinExistence type="predicted"/>
<dbReference type="SMART" id="SM00829">
    <property type="entry name" value="PKS_ER"/>
    <property type="match status" value="1"/>
</dbReference>
<dbReference type="InterPro" id="IPR020843">
    <property type="entry name" value="ER"/>
</dbReference>
<reference evidence="2 3" key="1">
    <citation type="submission" date="2020-03" db="EMBL/GenBank/DDBJ databases">
        <title>WGS of the type strain of Planosporangium spp.</title>
        <authorList>
            <person name="Thawai C."/>
        </authorList>
    </citation>
    <scope>NUCLEOTIDE SEQUENCE [LARGE SCALE GENOMIC DNA]</scope>
    <source>
        <strain evidence="2 3">TBRC 5610</strain>
    </source>
</reference>
<name>A0ABX0Y2A3_9ACTN</name>
<evidence type="ECO:0000313" key="2">
    <source>
        <dbReference type="EMBL" id="NJC72486.1"/>
    </source>
</evidence>
<accession>A0ABX0Y2A3</accession>
<protein>
    <submittedName>
        <fullName evidence="2">Alcohol dehydrogenase catalytic domain-containing protein</fullName>
    </submittedName>
</protein>
<sequence>MRALTLTEPLTGTPPQLTEAPDPVPGYGEALVRIHAAALNHRDLLWMDRERGPRFFVPSGPFVMGADGAGTVAAVGDGVTGWRAGDRVLIDPLLTCGSCEHCRTGKVIFCPALSVLGGPADGTLAELIAVPARNLHRVPAHLNLEQAAALPMALGTAYHSLFVAAGLQPGETVLVHGVGGGVAQIGAQLAVAAGATVIATSSDDAKLARARALGVAHTVNYRRDDVEQTVRDIVGPHGVDVVLDGVGGPALLTSLKLAAPRGYGRVVRFGSVADTPVDLPAGLHGGANLLVGHMAAPGEMAAAVRFVAAHRVTPVVAEPMTLHRVDHALTALREGRHNGKLIVNVEGAAA</sequence>
<keyword evidence="3" id="KW-1185">Reference proteome</keyword>
<dbReference type="InterPro" id="IPR013154">
    <property type="entry name" value="ADH-like_N"/>
</dbReference>
<dbReference type="SUPFAM" id="SSF51735">
    <property type="entry name" value="NAD(P)-binding Rossmann-fold domains"/>
    <property type="match status" value="1"/>
</dbReference>
<gene>
    <name evidence="2" type="ORF">HC031_22595</name>
</gene>
<dbReference type="Pfam" id="PF00107">
    <property type="entry name" value="ADH_zinc_N"/>
    <property type="match status" value="1"/>
</dbReference>
<dbReference type="Pfam" id="PF08240">
    <property type="entry name" value="ADH_N"/>
    <property type="match status" value="1"/>
</dbReference>
<dbReference type="InterPro" id="IPR011032">
    <property type="entry name" value="GroES-like_sf"/>
</dbReference>
<dbReference type="Proteomes" id="UP000722989">
    <property type="component" value="Unassembled WGS sequence"/>
</dbReference>
<dbReference type="PANTHER" id="PTHR45033:SF3">
    <property type="entry name" value="DEHYDROGENASE, PUTATIVE (AFU_ORTHOLOGUE AFUA_2G13270)-RELATED"/>
    <property type="match status" value="1"/>
</dbReference>